<organism evidence="1 2">
    <name type="scientific">Zingiber officinale</name>
    <name type="common">Ginger</name>
    <name type="synonym">Amomum zingiber</name>
    <dbReference type="NCBI Taxonomy" id="94328"/>
    <lineage>
        <taxon>Eukaryota</taxon>
        <taxon>Viridiplantae</taxon>
        <taxon>Streptophyta</taxon>
        <taxon>Embryophyta</taxon>
        <taxon>Tracheophyta</taxon>
        <taxon>Spermatophyta</taxon>
        <taxon>Magnoliopsida</taxon>
        <taxon>Liliopsida</taxon>
        <taxon>Zingiberales</taxon>
        <taxon>Zingiberaceae</taxon>
        <taxon>Zingiber</taxon>
    </lineage>
</organism>
<evidence type="ECO:0000313" key="2">
    <source>
        <dbReference type="Proteomes" id="UP000734854"/>
    </source>
</evidence>
<dbReference type="AlphaFoldDB" id="A0A8J5CV16"/>
<accession>A0A8J5CV16</accession>
<reference evidence="1 2" key="1">
    <citation type="submission" date="2020-08" db="EMBL/GenBank/DDBJ databases">
        <title>Plant Genome Project.</title>
        <authorList>
            <person name="Zhang R.-G."/>
        </authorList>
    </citation>
    <scope>NUCLEOTIDE SEQUENCE [LARGE SCALE GENOMIC DNA]</scope>
    <source>
        <tissue evidence="1">Rhizome</tissue>
    </source>
</reference>
<proteinExistence type="predicted"/>
<protein>
    <submittedName>
        <fullName evidence="1">Uncharacterized protein</fullName>
    </submittedName>
</protein>
<gene>
    <name evidence="1" type="ORF">ZIOFF_071951</name>
</gene>
<keyword evidence="2" id="KW-1185">Reference proteome</keyword>
<dbReference type="EMBL" id="JACMSC010000021">
    <property type="protein sequence ID" value="KAG6470871.1"/>
    <property type="molecule type" value="Genomic_DNA"/>
</dbReference>
<sequence>MSTAASTAGGCAEWEERATDTWALNGGINSWWVCCGVGERAAGTWRKKKKYGGSEENLCLKLSQCHTLIGPLSLKALVLAYLNAEDTDWSVDSLRARNTYVVSSLSFNVTGSFHRRLGRS</sequence>
<dbReference type="Proteomes" id="UP000734854">
    <property type="component" value="Unassembled WGS sequence"/>
</dbReference>
<evidence type="ECO:0000313" key="1">
    <source>
        <dbReference type="EMBL" id="KAG6470871.1"/>
    </source>
</evidence>
<name>A0A8J5CV16_ZINOF</name>
<comment type="caution">
    <text evidence="1">The sequence shown here is derived from an EMBL/GenBank/DDBJ whole genome shotgun (WGS) entry which is preliminary data.</text>
</comment>